<dbReference type="Gene3D" id="1.25.40.10">
    <property type="entry name" value="Tetratricopeptide repeat domain"/>
    <property type="match status" value="2"/>
</dbReference>
<dbReference type="Pfam" id="PF13424">
    <property type="entry name" value="TPR_12"/>
    <property type="match status" value="1"/>
</dbReference>
<gene>
    <name evidence="5" type="ORF">C900_00427</name>
</gene>
<name>L8JHV0_9BACT</name>
<dbReference type="InterPro" id="IPR013105">
    <property type="entry name" value="TPR_2"/>
</dbReference>
<organism evidence="5 6">
    <name type="scientific">Fulvivirga imtechensis AK7</name>
    <dbReference type="NCBI Taxonomy" id="1237149"/>
    <lineage>
        <taxon>Bacteria</taxon>
        <taxon>Pseudomonadati</taxon>
        <taxon>Bacteroidota</taxon>
        <taxon>Cytophagia</taxon>
        <taxon>Cytophagales</taxon>
        <taxon>Fulvivirgaceae</taxon>
        <taxon>Fulvivirga</taxon>
    </lineage>
</organism>
<evidence type="ECO:0000313" key="5">
    <source>
        <dbReference type="EMBL" id="ELR68395.1"/>
    </source>
</evidence>
<dbReference type="STRING" id="1237149.C900_00427"/>
<dbReference type="eggNOG" id="COG0457">
    <property type="taxonomic scope" value="Bacteria"/>
</dbReference>
<feature type="repeat" description="TPR" evidence="3">
    <location>
        <begin position="212"/>
        <end position="245"/>
    </location>
</feature>
<keyword evidence="4" id="KW-0472">Membrane</keyword>
<accession>L8JHV0</accession>
<keyword evidence="6" id="KW-1185">Reference proteome</keyword>
<dbReference type="EMBL" id="AMZN01000116">
    <property type="protein sequence ID" value="ELR68395.1"/>
    <property type="molecule type" value="Genomic_DNA"/>
</dbReference>
<proteinExistence type="predicted"/>
<dbReference type="AlphaFoldDB" id="L8JHV0"/>
<dbReference type="RefSeq" id="WP_009583344.1">
    <property type="nucleotide sequence ID" value="NZ_AMZN01000116.1"/>
</dbReference>
<dbReference type="SUPFAM" id="SSF48452">
    <property type="entry name" value="TPR-like"/>
    <property type="match status" value="1"/>
</dbReference>
<protein>
    <submittedName>
        <fullName evidence="5">TPR repeat protein</fullName>
    </submittedName>
</protein>
<dbReference type="Pfam" id="PF07719">
    <property type="entry name" value="TPR_2"/>
    <property type="match status" value="1"/>
</dbReference>
<dbReference type="PROSITE" id="PS50005">
    <property type="entry name" value="TPR"/>
    <property type="match status" value="3"/>
</dbReference>
<sequence length="420" mass="48225">MSKNVIFLILLFISLDGFAQDINELYDEARKSGNLEIAEKVKEVAIKVNDTRVLANTYYLIAYIHRKNENFYDAVLNYFKAIELYRELDDKKNLSSVLMNIGNIYTSSGFKDLSLKYFADAVSLRQNNHDSSGLVYTYRNIGSVYLDTHQLDSARSAYGKSLQIANAINDKTGAAIAYNALGTIFEDKGQHQKAREYYKLALDTDNSISMQARVLNNVGYSHMQEGNPQLAMEYFDKALQLKADDIEGRTFSILYANLASIYEPKFPDSALYFYEKSFSYLKDQTITLGADYFQTCYKLEGLYKAKNDFTKADHYEQLQYEFGTNMMKLQDELKSLNMQYQVEAATWRTKSDQQAAELQEQNALLRLIILLLVLFFTGALIFLCLYYRSRKQNAFVYERLTEAYEPLNAFLESKGAGRAN</sequence>
<comment type="caution">
    <text evidence="5">The sequence shown here is derived from an EMBL/GenBank/DDBJ whole genome shotgun (WGS) entry which is preliminary data.</text>
</comment>
<keyword evidence="2 3" id="KW-0802">TPR repeat</keyword>
<dbReference type="Proteomes" id="UP000011135">
    <property type="component" value="Unassembled WGS sequence"/>
</dbReference>
<feature type="transmembrane region" description="Helical" evidence="4">
    <location>
        <begin position="363"/>
        <end position="387"/>
    </location>
</feature>
<reference evidence="5 6" key="1">
    <citation type="submission" date="2012-12" db="EMBL/GenBank/DDBJ databases">
        <title>Genome assembly of Fulvivirga imtechensis AK7.</title>
        <authorList>
            <person name="Nupur N."/>
            <person name="Khatri I."/>
            <person name="Kumar R."/>
            <person name="Subramanian S."/>
            <person name="Pinnaka A."/>
        </authorList>
    </citation>
    <scope>NUCLEOTIDE SEQUENCE [LARGE SCALE GENOMIC DNA]</scope>
    <source>
        <strain evidence="5 6">AK7</strain>
    </source>
</reference>
<dbReference type="OrthoDB" id="638548at2"/>
<evidence type="ECO:0000256" key="4">
    <source>
        <dbReference type="SAM" id="Phobius"/>
    </source>
</evidence>
<evidence type="ECO:0000256" key="3">
    <source>
        <dbReference type="PROSITE-ProRule" id="PRU00339"/>
    </source>
</evidence>
<dbReference type="SMART" id="SM00028">
    <property type="entry name" value="TPR"/>
    <property type="match status" value="5"/>
</dbReference>
<keyword evidence="4" id="KW-0812">Transmembrane</keyword>
<dbReference type="InterPro" id="IPR019734">
    <property type="entry name" value="TPR_rpt"/>
</dbReference>
<feature type="repeat" description="TPR" evidence="3">
    <location>
        <begin position="175"/>
        <end position="208"/>
    </location>
</feature>
<dbReference type="PANTHER" id="PTHR10098">
    <property type="entry name" value="RAPSYN-RELATED"/>
    <property type="match status" value="1"/>
</dbReference>
<keyword evidence="4" id="KW-1133">Transmembrane helix</keyword>
<evidence type="ECO:0000313" key="6">
    <source>
        <dbReference type="Proteomes" id="UP000011135"/>
    </source>
</evidence>
<keyword evidence="1" id="KW-0677">Repeat</keyword>
<dbReference type="InterPro" id="IPR011990">
    <property type="entry name" value="TPR-like_helical_dom_sf"/>
</dbReference>
<dbReference type="Pfam" id="PF13181">
    <property type="entry name" value="TPR_8"/>
    <property type="match status" value="1"/>
</dbReference>
<evidence type="ECO:0000256" key="2">
    <source>
        <dbReference type="ARBA" id="ARBA00022803"/>
    </source>
</evidence>
<feature type="repeat" description="TPR" evidence="3">
    <location>
        <begin position="95"/>
        <end position="128"/>
    </location>
</feature>
<evidence type="ECO:0000256" key="1">
    <source>
        <dbReference type="ARBA" id="ARBA00022737"/>
    </source>
</evidence>